<dbReference type="PANTHER" id="PTHR46976:SF1">
    <property type="entry name" value="PROTEIN ARABIDILLO 1"/>
    <property type="match status" value="1"/>
</dbReference>
<comment type="caution">
    <text evidence="2">The sequence shown here is derived from an EMBL/GenBank/DDBJ whole genome shotgun (WGS) entry which is preliminary data.</text>
</comment>
<dbReference type="EMBL" id="PKPP01000837">
    <property type="protein sequence ID" value="PWA88189.1"/>
    <property type="molecule type" value="Genomic_DNA"/>
</dbReference>
<evidence type="ECO:0000256" key="1">
    <source>
        <dbReference type="SAM" id="Phobius"/>
    </source>
</evidence>
<protein>
    <submittedName>
        <fullName evidence="2">Uncharacterized protein</fullName>
    </submittedName>
</protein>
<keyword evidence="3" id="KW-1185">Reference proteome</keyword>
<sequence>MITWILTTLYTLGIFFYKKRNGRPELTSIIAATSSTMHADEVAKKALNGIKSGCFIVTCNVIGSLLSIATAGLSPQRSYLMAFFEVISSSIVRFCCPKLKKLRLSGTDVLPVFVMRLFSIKGLKVLCALNCPSLEEDTTVYTKSSCHGKIMLSSFRDTFKELSLMFPDTMNDRDIFSDWRAKSEKRDADLDEFVT</sequence>
<accession>A0A2U1PR01</accession>
<proteinExistence type="predicted"/>
<dbReference type="OrthoDB" id="37659at2759"/>
<reference evidence="2 3" key="1">
    <citation type="journal article" date="2018" name="Mol. Plant">
        <title>The genome of Artemisia annua provides insight into the evolution of Asteraceae family and artemisinin biosynthesis.</title>
        <authorList>
            <person name="Shen Q."/>
            <person name="Zhang L."/>
            <person name="Liao Z."/>
            <person name="Wang S."/>
            <person name="Yan T."/>
            <person name="Shi P."/>
            <person name="Liu M."/>
            <person name="Fu X."/>
            <person name="Pan Q."/>
            <person name="Wang Y."/>
            <person name="Lv Z."/>
            <person name="Lu X."/>
            <person name="Zhang F."/>
            <person name="Jiang W."/>
            <person name="Ma Y."/>
            <person name="Chen M."/>
            <person name="Hao X."/>
            <person name="Li L."/>
            <person name="Tang Y."/>
            <person name="Lv G."/>
            <person name="Zhou Y."/>
            <person name="Sun X."/>
            <person name="Brodelius P.E."/>
            <person name="Rose J.K.C."/>
            <person name="Tang K."/>
        </authorList>
    </citation>
    <scope>NUCLEOTIDE SEQUENCE [LARGE SCALE GENOMIC DNA]</scope>
    <source>
        <strain evidence="3">cv. Huhao1</strain>
        <tissue evidence="2">Leaf</tissue>
    </source>
</reference>
<dbReference type="STRING" id="35608.A0A2U1PR01"/>
<keyword evidence="1" id="KW-0812">Transmembrane</keyword>
<feature type="transmembrane region" description="Helical" evidence="1">
    <location>
        <begin position="54"/>
        <end position="73"/>
    </location>
</feature>
<name>A0A2U1PR01_ARTAN</name>
<evidence type="ECO:0000313" key="2">
    <source>
        <dbReference type="EMBL" id="PWA88189.1"/>
    </source>
</evidence>
<keyword evidence="1" id="KW-0472">Membrane</keyword>
<dbReference type="AlphaFoldDB" id="A0A2U1PR01"/>
<evidence type="ECO:0000313" key="3">
    <source>
        <dbReference type="Proteomes" id="UP000245207"/>
    </source>
</evidence>
<keyword evidence="1" id="KW-1133">Transmembrane helix</keyword>
<dbReference type="Proteomes" id="UP000245207">
    <property type="component" value="Unassembled WGS sequence"/>
</dbReference>
<gene>
    <name evidence="2" type="ORF">CTI12_AA120950</name>
</gene>
<organism evidence="2 3">
    <name type="scientific">Artemisia annua</name>
    <name type="common">Sweet wormwood</name>
    <dbReference type="NCBI Taxonomy" id="35608"/>
    <lineage>
        <taxon>Eukaryota</taxon>
        <taxon>Viridiplantae</taxon>
        <taxon>Streptophyta</taxon>
        <taxon>Embryophyta</taxon>
        <taxon>Tracheophyta</taxon>
        <taxon>Spermatophyta</taxon>
        <taxon>Magnoliopsida</taxon>
        <taxon>eudicotyledons</taxon>
        <taxon>Gunneridae</taxon>
        <taxon>Pentapetalae</taxon>
        <taxon>asterids</taxon>
        <taxon>campanulids</taxon>
        <taxon>Asterales</taxon>
        <taxon>Asteraceae</taxon>
        <taxon>Asteroideae</taxon>
        <taxon>Anthemideae</taxon>
        <taxon>Artemisiinae</taxon>
        <taxon>Artemisia</taxon>
    </lineage>
</organism>
<dbReference type="PANTHER" id="PTHR46976">
    <property type="entry name" value="PROTEIN ARABIDILLO 1"/>
    <property type="match status" value="1"/>
</dbReference>